<evidence type="ECO:0000256" key="5">
    <source>
        <dbReference type="ARBA" id="ARBA00022553"/>
    </source>
</evidence>
<dbReference type="EMBL" id="RHFK02000015">
    <property type="protein sequence ID" value="TWW64660.1"/>
    <property type="molecule type" value="Genomic_DNA"/>
</dbReference>
<dbReference type="Proteomes" id="UP000324091">
    <property type="component" value="Chromosome 22"/>
</dbReference>
<dbReference type="Pfam" id="PF06058">
    <property type="entry name" value="DCP1"/>
    <property type="match status" value="1"/>
</dbReference>
<evidence type="ECO:0000256" key="6">
    <source>
        <dbReference type="ARBA" id="ARBA00022801"/>
    </source>
</evidence>
<dbReference type="GO" id="GO:0006397">
    <property type="term" value="P:mRNA processing"/>
    <property type="evidence" value="ECO:0007669"/>
    <property type="project" value="UniProtKB-KW"/>
</dbReference>
<feature type="compositionally biased region" description="Basic residues" evidence="11">
    <location>
        <begin position="363"/>
        <end position="373"/>
    </location>
</feature>
<comment type="similarity">
    <text evidence="3">Belongs to the DCP1 family.</text>
</comment>
<evidence type="ECO:0000313" key="13">
    <source>
        <dbReference type="EMBL" id="TWW64660.1"/>
    </source>
</evidence>
<keyword evidence="7" id="KW-0866">Nonsense-mediated mRNA decay</keyword>
<dbReference type="GO" id="GO:0000290">
    <property type="term" value="P:deadenylation-dependent decapping of nuclear-transcribed mRNA"/>
    <property type="evidence" value="ECO:0007669"/>
    <property type="project" value="InterPro"/>
</dbReference>
<accession>A0A5C6NF87</accession>
<dbReference type="CDD" id="cd09804">
    <property type="entry name" value="Dcp1"/>
    <property type="match status" value="1"/>
</dbReference>
<evidence type="ECO:0000256" key="11">
    <source>
        <dbReference type="SAM" id="MobiDB-lite"/>
    </source>
</evidence>
<dbReference type="Gene3D" id="2.30.29.30">
    <property type="entry name" value="Pleckstrin-homology domain (PH domain)/Phosphotyrosine-binding domain (PTB)"/>
    <property type="match status" value="1"/>
</dbReference>
<evidence type="ECO:0000256" key="8">
    <source>
        <dbReference type="ARBA" id="ARBA00023242"/>
    </source>
</evidence>
<dbReference type="InterPro" id="IPR031953">
    <property type="entry name" value="mRNA_decap_C"/>
</dbReference>
<evidence type="ECO:0000259" key="12">
    <source>
        <dbReference type="Pfam" id="PF16741"/>
    </source>
</evidence>
<dbReference type="PANTHER" id="PTHR16290:SF5">
    <property type="entry name" value="MRNA-DECAPPING ENZYME 1B"/>
    <property type="match status" value="1"/>
</dbReference>
<keyword evidence="14" id="KW-1185">Reference proteome</keyword>
<evidence type="ECO:0000313" key="14">
    <source>
        <dbReference type="Proteomes" id="UP000324091"/>
    </source>
</evidence>
<protein>
    <recommendedName>
        <fullName evidence="9">5'-(N(7)-methylguanosine 5'-triphospho)-[mRNA] hydrolase</fullName>
        <ecNumber evidence="9">3.6.1.62</ecNumber>
    </recommendedName>
</protein>
<evidence type="ECO:0000256" key="4">
    <source>
        <dbReference type="ARBA" id="ARBA00022490"/>
    </source>
</evidence>
<feature type="region of interest" description="Disordered" evidence="11">
    <location>
        <begin position="486"/>
        <end position="543"/>
    </location>
</feature>
<sequence>MSAKGLDISLAALQRQDPYIKNIVDVASQVALYTFNNRANEWEKTEVEGALFVYTRLASPRHGFTIMNRLSMKNLTEPITKDLDFQLQHPFLLYRNARFVIHGIWFYDKEDCRRIAQRMKTLTQLEQALAQPQVKCLSHEGGGGEAKTVDIIKMLTNARTDYEKAQPTPEPKEISGSNVLCRNPNLIKPIPVKPNAQDSDYAEPRGLSLATLFGFQKDQQSARPDPVSPLATPLEASSPGLVRPPAARTLTYDDALNPNREVGNAATARSPGRGQAAVTGAQALREVGGNVVAGLVQSSGATQHQRDQDEPQQHCPAIQKLMQGQRAVGGGVGVLQTVSESPENRLCDNGAPVEHHPHPLVPPHHHHHQHQHHQQQLQLDPIKSLFQTPLVFPSSTLLPSAALLSCSTSSLQPGVTCQPIALDSVPPSLFQAQQRHQSSFEPSRPPTETQHNRLALTLEDKGWPAQIPGVVSPHELLQKLRLVQHEQRETPSDPLRPSPGLAPRFAGPTQGLAERPTPDRSTTAPREKPERQIPTIPATPGPNPLLSPNVFTQAKTCPGLTGAATGRSLLFPKLPVQPEVPVLSRSQLQATLLSLIKSDSSFLDTIYEAYISRFANSTSSKY</sequence>
<proteinExistence type="inferred from homology"/>
<evidence type="ECO:0000256" key="3">
    <source>
        <dbReference type="ARBA" id="ARBA00008778"/>
    </source>
</evidence>
<dbReference type="GO" id="GO:0008047">
    <property type="term" value="F:enzyme activator activity"/>
    <property type="evidence" value="ECO:0007669"/>
    <property type="project" value="InterPro"/>
</dbReference>
<feature type="domain" description="mRNA-decapping enzyme C-terminal" evidence="12">
    <location>
        <begin position="581"/>
        <end position="621"/>
    </location>
</feature>
<organism evidence="13 14">
    <name type="scientific">Takifugu flavidus</name>
    <name type="common">sansaifugu</name>
    <dbReference type="NCBI Taxonomy" id="433684"/>
    <lineage>
        <taxon>Eukaryota</taxon>
        <taxon>Metazoa</taxon>
        <taxon>Chordata</taxon>
        <taxon>Craniata</taxon>
        <taxon>Vertebrata</taxon>
        <taxon>Euteleostomi</taxon>
        <taxon>Actinopterygii</taxon>
        <taxon>Neopterygii</taxon>
        <taxon>Teleostei</taxon>
        <taxon>Neoteleostei</taxon>
        <taxon>Acanthomorphata</taxon>
        <taxon>Eupercaria</taxon>
        <taxon>Tetraodontiformes</taxon>
        <taxon>Tetradontoidea</taxon>
        <taxon>Tetraodontidae</taxon>
        <taxon>Takifugu</taxon>
    </lineage>
</organism>
<dbReference type="InterPro" id="IPR010334">
    <property type="entry name" value="Dcp1"/>
</dbReference>
<feature type="region of interest" description="Disordered" evidence="11">
    <location>
        <begin position="218"/>
        <end position="244"/>
    </location>
</feature>
<dbReference type="GO" id="GO:0000184">
    <property type="term" value="P:nuclear-transcribed mRNA catabolic process, nonsense-mediated decay"/>
    <property type="evidence" value="ECO:0007669"/>
    <property type="project" value="UniProtKB-KW"/>
</dbReference>
<evidence type="ECO:0000256" key="1">
    <source>
        <dbReference type="ARBA" id="ARBA00004123"/>
    </source>
</evidence>
<comment type="catalytic activity">
    <reaction evidence="10">
        <text>a 5'-end (N(7)-methyl 5'-triphosphoguanosine)-ribonucleoside in mRNA + H2O = N(7)-methyl-GDP + a 5'-end phospho-ribonucleoside in mRNA + 2 H(+)</text>
        <dbReference type="Rhea" id="RHEA:67484"/>
        <dbReference type="Rhea" id="RHEA-COMP:15692"/>
        <dbReference type="Rhea" id="RHEA-COMP:17167"/>
        <dbReference type="ChEBI" id="CHEBI:15377"/>
        <dbReference type="ChEBI" id="CHEBI:15378"/>
        <dbReference type="ChEBI" id="CHEBI:63714"/>
        <dbReference type="ChEBI" id="CHEBI:138282"/>
        <dbReference type="ChEBI" id="CHEBI:156461"/>
        <dbReference type="EC" id="3.6.1.62"/>
    </reaction>
    <physiologicalReaction direction="left-to-right" evidence="10">
        <dbReference type="Rhea" id="RHEA:67485"/>
    </physiologicalReaction>
</comment>
<keyword evidence="5" id="KW-0597">Phosphoprotein</keyword>
<dbReference type="GO" id="GO:0003729">
    <property type="term" value="F:mRNA binding"/>
    <property type="evidence" value="ECO:0007669"/>
    <property type="project" value="TreeGrafter"/>
</dbReference>
<dbReference type="Pfam" id="PF16741">
    <property type="entry name" value="mRNA_decap_C"/>
    <property type="match status" value="1"/>
</dbReference>
<dbReference type="GO" id="GO:0005634">
    <property type="term" value="C:nucleus"/>
    <property type="evidence" value="ECO:0007669"/>
    <property type="project" value="UniProtKB-SubCell"/>
</dbReference>
<keyword evidence="6" id="KW-0378">Hydrolase</keyword>
<feature type="compositionally biased region" description="Polar residues" evidence="11">
    <location>
        <begin position="430"/>
        <end position="449"/>
    </location>
</feature>
<gene>
    <name evidence="13" type="ORF">D4764_22G0003070</name>
</gene>
<evidence type="ECO:0000256" key="9">
    <source>
        <dbReference type="ARBA" id="ARBA00026102"/>
    </source>
</evidence>
<reference evidence="13 14" key="1">
    <citation type="submission" date="2019-04" db="EMBL/GenBank/DDBJ databases">
        <title>Chromosome genome assembly for Takifugu flavidus.</title>
        <authorList>
            <person name="Xiao S."/>
        </authorList>
    </citation>
    <scope>NUCLEOTIDE SEQUENCE [LARGE SCALE GENOMIC DNA]</scope>
    <source>
        <strain evidence="13">HTHZ2018</strain>
        <tissue evidence="13">Muscle</tissue>
    </source>
</reference>
<name>A0A5C6NF87_9TELE</name>
<comment type="caution">
    <text evidence="13">The sequence shown here is derived from an EMBL/GenBank/DDBJ whole genome shotgun (WGS) entry which is preliminary data.</text>
</comment>
<comment type="subcellular location">
    <subcellularLocation>
        <location evidence="2">Cytoplasm</location>
    </subcellularLocation>
    <subcellularLocation>
        <location evidence="1">Nucleus</location>
    </subcellularLocation>
</comment>
<dbReference type="SUPFAM" id="SSF50729">
    <property type="entry name" value="PH domain-like"/>
    <property type="match status" value="1"/>
</dbReference>
<feature type="region of interest" description="Disordered" evidence="11">
    <location>
        <begin position="342"/>
        <end position="373"/>
    </location>
</feature>
<evidence type="ECO:0000256" key="7">
    <source>
        <dbReference type="ARBA" id="ARBA00023161"/>
    </source>
</evidence>
<dbReference type="PANTHER" id="PTHR16290">
    <property type="entry name" value="TRANSCRIPTION FACTOR SMIF DECAPPING ENZYME DCP1"/>
    <property type="match status" value="1"/>
</dbReference>
<dbReference type="AlphaFoldDB" id="A0A5C6NF87"/>
<keyword evidence="8" id="KW-0539">Nucleus</keyword>
<dbReference type="Gene3D" id="6.10.140.2030">
    <property type="match status" value="1"/>
</dbReference>
<dbReference type="InterPro" id="IPR011993">
    <property type="entry name" value="PH-like_dom_sf"/>
</dbReference>
<dbReference type="GO" id="GO:0031087">
    <property type="term" value="P:deadenylation-independent decapping of nuclear-transcribed mRNA"/>
    <property type="evidence" value="ECO:0007669"/>
    <property type="project" value="TreeGrafter"/>
</dbReference>
<keyword evidence="4" id="KW-0963">Cytoplasm</keyword>
<dbReference type="EC" id="3.6.1.62" evidence="9"/>
<dbReference type="GO" id="GO:0140933">
    <property type="term" value="F:5'-(N(7)-methylguanosine 5'-triphospho)-[mRNA] hydrolase activity"/>
    <property type="evidence" value="ECO:0007669"/>
    <property type="project" value="UniProtKB-EC"/>
</dbReference>
<evidence type="ECO:0000256" key="10">
    <source>
        <dbReference type="ARBA" id="ARBA00047661"/>
    </source>
</evidence>
<evidence type="ECO:0000256" key="2">
    <source>
        <dbReference type="ARBA" id="ARBA00004496"/>
    </source>
</evidence>
<feature type="region of interest" description="Disordered" evidence="11">
    <location>
        <begin position="430"/>
        <end position="450"/>
    </location>
</feature>
<dbReference type="GO" id="GO:0000932">
    <property type="term" value="C:P-body"/>
    <property type="evidence" value="ECO:0007669"/>
    <property type="project" value="TreeGrafter"/>
</dbReference>
<dbReference type="FunFam" id="2.30.29.30:FF:000097">
    <property type="entry name" value="Putative mRNA-decapping enzyme 1A"/>
    <property type="match status" value="1"/>
</dbReference>